<dbReference type="RefSeq" id="WP_340235751.1">
    <property type="nucleotide sequence ID" value="NZ_JBBEWC010000005.1"/>
</dbReference>
<reference evidence="2" key="1">
    <citation type="journal article" date="2019" name="Int. J. Syst. Evol. Microbiol.">
        <title>The Global Catalogue of Microorganisms (GCM) 10K type strain sequencing project: providing services to taxonomists for standard genome sequencing and annotation.</title>
        <authorList>
            <consortium name="The Broad Institute Genomics Platform"/>
            <consortium name="The Broad Institute Genome Sequencing Center for Infectious Disease"/>
            <person name="Wu L."/>
            <person name="Ma J."/>
        </authorList>
    </citation>
    <scope>NUCLEOTIDE SEQUENCE [LARGE SCALE GENOMIC DNA]</scope>
    <source>
        <strain evidence="2">KCTC 52344</strain>
    </source>
</reference>
<protein>
    <submittedName>
        <fullName evidence="1">Uncharacterized protein</fullName>
    </submittedName>
</protein>
<evidence type="ECO:0000313" key="1">
    <source>
        <dbReference type="EMBL" id="MFD2521564.1"/>
    </source>
</evidence>
<gene>
    <name evidence="1" type="ORF">ACFSR2_11750</name>
</gene>
<dbReference type="Proteomes" id="UP001597510">
    <property type="component" value="Unassembled WGS sequence"/>
</dbReference>
<evidence type="ECO:0000313" key="2">
    <source>
        <dbReference type="Proteomes" id="UP001597510"/>
    </source>
</evidence>
<accession>A0ABW5J6A3</accession>
<name>A0ABW5J6A3_9BACT</name>
<keyword evidence="2" id="KW-1185">Reference proteome</keyword>
<proteinExistence type="predicted"/>
<comment type="caution">
    <text evidence="1">The sequence shown here is derived from an EMBL/GenBank/DDBJ whole genome shotgun (WGS) entry which is preliminary data.</text>
</comment>
<organism evidence="1 2">
    <name type="scientific">Emticicia soli</name>
    <dbReference type="NCBI Taxonomy" id="2027878"/>
    <lineage>
        <taxon>Bacteria</taxon>
        <taxon>Pseudomonadati</taxon>
        <taxon>Bacteroidota</taxon>
        <taxon>Cytophagia</taxon>
        <taxon>Cytophagales</taxon>
        <taxon>Leadbetterellaceae</taxon>
        <taxon>Emticicia</taxon>
    </lineage>
</organism>
<sequence length="222" mass="25678">MNYQIIRDETLFRSFIDWLPELKRNETYYVSLLARNKYHQAVGSDKAQVKRFTTTKSFLYDKVKQLECELGAYKYKGIAIPQEALALYISPNPRDMERAAKSALIRFAELITKEYNGYNPHQEVLSEIQKSCSRKVYFDLDFDKVDITETLTEIRKHINDDCLTVLRTRGGFHLLIELAKIDKQYAKTWHQSLSSIDGCDIKGDNLIPVPGCTQGGFIPHFI</sequence>
<dbReference type="EMBL" id="JBHULC010000011">
    <property type="protein sequence ID" value="MFD2521564.1"/>
    <property type="molecule type" value="Genomic_DNA"/>
</dbReference>